<reference evidence="1 2" key="1">
    <citation type="journal article" date="2023" name="ISME J.">
        <title>Thermophilic Dehalococcoidia with unusual traits shed light on an unexpected past.</title>
        <authorList>
            <person name="Palmer M."/>
            <person name="Covington J.K."/>
            <person name="Zhou E.M."/>
            <person name="Thomas S.C."/>
            <person name="Habib N."/>
            <person name="Seymour C.O."/>
            <person name="Lai D."/>
            <person name="Johnston J."/>
            <person name="Hashimi A."/>
            <person name="Jiao J.Y."/>
            <person name="Muok A.R."/>
            <person name="Liu L."/>
            <person name="Xian W.D."/>
            <person name="Zhi X.Y."/>
            <person name="Li M.M."/>
            <person name="Silva L.P."/>
            <person name="Bowen B.P."/>
            <person name="Louie K."/>
            <person name="Briegel A."/>
            <person name="Pett-Ridge J."/>
            <person name="Weber P.K."/>
            <person name="Tocheva E.I."/>
            <person name="Woyke T."/>
            <person name="Northen T.R."/>
            <person name="Mayali X."/>
            <person name="Li W.J."/>
            <person name="Hedlund B.P."/>
        </authorList>
    </citation>
    <scope>NUCLEOTIDE SEQUENCE [LARGE SCALE GENOMIC DNA]</scope>
    <source>
        <strain evidence="1 2">YIM 72310</strain>
    </source>
</reference>
<dbReference type="InterPro" id="IPR018490">
    <property type="entry name" value="cNMP-bd_dom_sf"/>
</dbReference>
<dbReference type="Proteomes" id="UP001212803">
    <property type="component" value="Chromosome"/>
</dbReference>
<protein>
    <recommendedName>
        <fullName evidence="3">Crp/Fnr family transcriptional regulator</fullName>
    </recommendedName>
</protein>
<evidence type="ECO:0000313" key="1">
    <source>
        <dbReference type="EMBL" id="WBL36139.1"/>
    </source>
</evidence>
<keyword evidence="2" id="KW-1185">Reference proteome</keyword>
<evidence type="ECO:0000313" key="2">
    <source>
        <dbReference type="Proteomes" id="UP001212803"/>
    </source>
</evidence>
<evidence type="ECO:0008006" key="3">
    <source>
        <dbReference type="Google" id="ProtNLM"/>
    </source>
</evidence>
<dbReference type="Gene3D" id="2.60.120.10">
    <property type="entry name" value="Jelly Rolls"/>
    <property type="match status" value="1"/>
</dbReference>
<dbReference type="InterPro" id="IPR014710">
    <property type="entry name" value="RmlC-like_jellyroll"/>
</dbReference>
<name>A0ABY7M7Y7_9CHLR</name>
<gene>
    <name evidence="1" type="ORF">O0235_00500</name>
</gene>
<organism evidence="1 2">
    <name type="scientific">Tepidiforma flava</name>
    <dbReference type="NCBI Taxonomy" id="3004094"/>
    <lineage>
        <taxon>Bacteria</taxon>
        <taxon>Bacillati</taxon>
        <taxon>Chloroflexota</taxon>
        <taxon>Tepidiformia</taxon>
        <taxon>Tepidiformales</taxon>
        <taxon>Tepidiformaceae</taxon>
        <taxon>Tepidiforma</taxon>
    </lineage>
</organism>
<dbReference type="RefSeq" id="WP_270056664.1">
    <property type="nucleotide sequence ID" value="NZ_CP115149.1"/>
</dbReference>
<proteinExistence type="predicted"/>
<accession>A0ABY7M7Y7</accession>
<dbReference type="SUPFAM" id="SSF51206">
    <property type="entry name" value="cAMP-binding domain-like"/>
    <property type="match status" value="1"/>
</dbReference>
<sequence length="165" mass="17579">MGGRTAEPAVRTIPKGRPVGVSPGRVLVVLSGVVRVEAVHDDGTASIVGFAGPGEAVVCHRDGVFHPDYVAQTGVTAAVHELDQENPVETALARRLAEMETWLAMLSERGVAGRLRAFRRLLAHGSAERRAALRSLTQEELGAVTLSSRASVARALRGERARERS</sequence>
<dbReference type="EMBL" id="CP115149">
    <property type="protein sequence ID" value="WBL36139.1"/>
    <property type="molecule type" value="Genomic_DNA"/>
</dbReference>